<evidence type="ECO:0000256" key="5">
    <source>
        <dbReference type="ARBA" id="ARBA00022801"/>
    </source>
</evidence>
<comment type="similarity">
    <text evidence="1 7">Belongs to the endoribonuclease YbeY family.</text>
</comment>
<keyword evidence="4 7" id="KW-0255">Endonuclease</keyword>
<dbReference type="HAMAP" id="MF_00009">
    <property type="entry name" value="Endoribonucl_YbeY"/>
    <property type="match status" value="1"/>
</dbReference>
<comment type="subcellular location">
    <subcellularLocation>
        <location evidence="7">Cytoplasm</location>
    </subcellularLocation>
</comment>
<dbReference type="PROSITE" id="PS01306">
    <property type="entry name" value="UPF0054"/>
    <property type="match status" value="1"/>
</dbReference>
<evidence type="ECO:0000256" key="1">
    <source>
        <dbReference type="ARBA" id="ARBA00010875"/>
    </source>
</evidence>
<protein>
    <recommendedName>
        <fullName evidence="7">Endoribonuclease YbeY</fullName>
        <ecNumber evidence="7">3.1.-.-</ecNumber>
    </recommendedName>
</protein>
<evidence type="ECO:0000256" key="2">
    <source>
        <dbReference type="ARBA" id="ARBA00022722"/>
    </source>
</evidence>
<evidence type="ECO:0000313" key="9">
    <source>
        <dbReference type="EMBL" id="QII10537.1"/>
    </source>
</evidence>
<gene>
    <name evidence="7 9" type="primary">ybeY</name>
    <name evidence="9" type="ORF">KsCSTR_11580</name>
    <name evidence="10" type="ORF">KSMBR1_1203</name>
    <name evidence="8" type="ORF">kustd1362</name>
</gene>
<evidence type="ECO:0000313" key="11">
    <source>
        <dbReference type="Proteomes" id="UP000221734"/>
    </source>
</evidence>
<dbReference type="GO" id="GO:0008270">
    <property type="term" value="F:zinc ion binding"/>
    <property type="evidence" value="ECO:0007669"/>
    <property type="project" value="UniProtKB-UniRule"/>
</dbReference>
<keyword evidence="7" id="KW-0698">rRNA processing</keyword>
<evidence type="ECO:0000256" key="6">
    <source>
        <dbReference type="ARBA" id="ARBA00022833"/>
    </source>
</evidence>
<dbReference type="Gene3D" id="3.40.390.30">
    <property type="entry name" value="Metalloproteases ('zincins'), catalytic domain"/>
    <property type="match status" value="1"/>
</dbReference>
<feature type="binding site" evidence="7">
    <location>
        <position position="106"/>
    </location>
    <ligand>
        <name>Zn(2+)</name>
        <dbReference type="ChEBI" id="CHEBI:29105"/>
        <note>catalytic</note>
    </ligand>
</feature>
<dbReference type="EMBL" id="LT934425">
    <property type="protein sequence ID" value="SOH03705.1"/>
    <property type="molecule type" value="Genomic_DNA"/>
</dbReference>
<dbReference type="OrthoDB" id="9807740at2"/>
<dbReference type="Proteomes" id="UP000221734">
    <property type="component" value="Chromosome Kuenenia_stuttgartiensis_MBR1"/>
</dbReference>
<dbReference type="GO" id="GO:0004521">
    <property type="term" value="F:RNA endonuclease activity"/>
    <property type="evidence" value="ECO:0007669"/>
    <property type="project" value="UniProtKB-UniRule"/>
</dbReference>
<dbReference type="GO" id="GO:0004222">
    <property type="term" value="F:metalloendopeptidase activity"/>
    <property type="evidence" value="ECO:0007669"/>
    <property type="project" value="InterPro"/>
</dbReference>
<dbReference type="EC" id="3.1.-.-" evidence="7"/>
<reference evidence="8" key="1">
    <citation type="journal article" date="2006" name="Nature">
        <title>Deciphering the evolution and metabolism of an anammox bacterium from a community genome.</title>
        <authorList>
            <person name="Strous M."/>
            <person name="Pelletier E."/>
            <person name="Mangenot S."/>
            <person name="Rattei T."/>
            <person name="Lehner A."/>
            <person name="Taylor M.W."/>
            <person name="Horn M."/>
            <person name="Daims H."/>
            <person name="Bartol-Mavel D."/>
            <person name="Wincker P."/>
            <person name="Barbe V."/>
            <person name="Fonknechten N."/>
            <person name="Vallenet D."/>
            <person name="Segurens B."/>
            <person name="Schenowitz-Truong C."/>
            <person name="Medigue C."/>
            <person name="Collingro A."/>
            <person name="Snel B."/>
            <person name="Dutilh B.E."/>
            <person name="OpDenCamp H.J.M."/>
            <person name="vanDerDrift C."/>
            <person name="Cirpus I."/>
            <person name="vanDePas-Schoonen K.T."/>
            <person name="Harhangi H.R."/>
            <person name="vanNiftrik L."/>
            <person name="Schmid M."/>
            <person name="Keltjens J."/>
            <person name="vanDeVossenberg J."/>
            <person name="Kartal B."/>
            <person name="Meier H."/>
            <person name="Frishman D."/>
            <person name="Huynen M.A."/>
            <person name="Mewes H."/>
            <person name="Weissenbach J."/>
            <person name="Jetten M.S.M."/>
            <person name="Wagner M."/>
            <person name="LePaslier D."/>
        </authorList>
    </citation>
    <scope>NUCLEOTIDE SEQUENCE</scope>
</reference>
<dbReference type="GO" id="GO:0006364">
    <property type="term" value="P:rRNA processing"/>
    <property type="evidence" value="ECO:0007669"/>
    <property type="project" value="UniProtKB-UniRule"/>
</dbReference>
<dbReference type="InterPro" id="IPR020549">
    <property type="entry name" value="YbeY_CS"/>
</dbReference>
<dbReference type="GO" id="GO:0005737">
    <property type="term" value="C:cytoplasm"/>
    <property type="evidence" value="ECO:0007669"/>
    <property type="project" value="UniProtKB-SubCell"/>
</dbReference>
<evidence type="ECO:0000313" key="10">
    <source>
        <dbReference type="EMBL" id="SOH03705.1"/>
    </source>
</evidence>
<dbReference type="AlphaFoldDB" id="Q1PYE3"/>
<evidence type="ECO:0000313" key="8">
    <source>
        <dbReference type="EMBL" id="CAJ72107.1"/>
    </source>
</evidence>
<dbReference type="PANTHER" id="PTHR46986:SF1">
    <property type="entry name" value="ENDORIBONUCLEASE YBEY, CHLOROPLASTIC"/>
    <property type="match status" value="1"/>
</dbReference>
<proteinExistence type="inferred from homology"/>
<reference evidence="8" key="2">
    <citation type="submission" date="2006-01" db="EMBL/GenBank/DDBJ databases">
        <authorList>
            <person name="Genoscope"/>
        </authorList>
    </citation>
    <scope>NUCLEOTIDE SEQUENCE</scope>
</reference>
<reference evidence="10" key="3">
    <citation type="submission" date="2017-10" db="EMBL/GenBank/DDBJ databases">
        <authorList>
            <person name="Banno H."/>
            <person name="Chua N.-H."/>
        </authorList>
    </citation>
    <scope>NUCLEOTIDE SEQUENCE [LARGE SCALE GENOMIC DNA]</scope>
    <source>
        <strain evidence="10">Kuenenia_mbr1_ru-nijmegen</strain>
    </source>
</reference>
<accession>Q1PYE3</accession>
<dbReference type="InterPro" id="IPR023091">
    <property type="entry name" value="MetalPrtase_cat_dom_sf_prd"/>
</dbReference>
<keyword evidence="7" id="KW-0963">Cytoplasm</keyword>
<dbReference type="InterPro" id="IPR002036">
    <property type="entry name" value="YbeY"/>
</dbReference>
<name>Q1PYE3_KUEST</name>
<evidence type="ECO:0000256" key="3">
    <source>
        <dbReference type="ARBA" id="ARBA00022723"/>
    </source>
</evidence>
<reference evidence="11" key="4">
    <citation type="submission" date="2017-10" db="EMBL/GenBank/DDBJ databases">
        <authorList>
            <person name="Frank J."/>
        </authorList>
    </citation>
    <scope>NUCLEOTIDE SEQUENCE [LARGE SCALE GENOMIC DNA]</scope>
</reference>
<dbReference type="EMBL" id="CT573072">
    <property type="protein sequence ID" value="CAJ72107.1"/>
    <property type="molecule type" value="Genomic_DNA"/>
</dbReference>
<keyword evidence="2 7" id="KW-0540">Nuclease</keyword>
<dbReference type="SUPFAM" id="SSF55486">
    <property type="entry name" value="Metalloproteases ('zincins'), catalytic domain"/>
    <property type="match status" value="1"/>
</dbReference>
<organism evidence="8">
    <name type="scientific">Kuenenia stuttgartiensis</name>
    <dbReference type="NCBI Taxonomy" id="174633"/>
    <lineage>
        <taxon>Bacteria</taxon>
        <taxon>Pseudomonadati</taxon>
        <taxon>Planctomycetota</taxon>
        <taxon>Candidatus Brocadiia</taxon>
        <taxon>Candidatus Brocadiales</taxon>
        <taxon>Candidatus Brocadiaceae</taxon>
        <taxon>Candidatus Kuenenia</taxon>
    </lineage>
</organism>
<evidence type="ECO:0000256" key="4">
    <source>
        <dbReference type="ARBA" id="ARBA00022759"/>
    </source>
</evidence>
<comment type="function">
    <text evidence="7">Single strand-specific metallo-endoribonuclease involved in late-stage 70S ribosome quality control and in maturation of the 3' terminus of the 16S rRNA.</text>
</comment>
<comment type="cofactor">
    <cofactor evidence="7">
        <name>Zn(2+)</name>
        <dbReference type="ChEBI" id="CHEBI:29105"/>
    </cofactor>
    <text evidence="7">Binds 1 zinc ion.</text>
</comment>
<dbReference type="NCBIfam" id="TIGR00043">
    <property type="entry name" value="rRNA maturation RNase YbeY"/>
    <property type="match status" value="1"/>
</dbReference>
<dbReference type="PANTHER" id="PTHR46986">
    <property type="entry name" value="ENDORIBONUCLEASE YBEY, CHLOROPLASTIC"/>
    <property type="match status" value="1"/>
</dbReference>
<dbReference type="Proteomes" id="UP000501926">
    <property type="component" value="Chromosome"/>
</dbReference>
<dbReference type="RefSeq" id="WP_099324485.1">
    <property type="nucleotide sequence ID" value="NZ_CP049055.1"/>
</dbReference>
<keyword evidence="6 7" id="KW-0862">Zinc</keyword>
<reference evidence="9 12" key="5">
    <citation type="submission" date="2020-02" db="EMBL/GenBank/DDBJ databases">
        <title>Newly sequenced genome of strain CSTR1 showed variability in Candidatus Kuenenia stuttgartiensis genomes.</title>
        <authorList>
            <person name="Ding C."/>
            <person name="Adrian L."/>
        </authorList>
    </citation>
    <scope>NUCLEOTIDE SEQUENCE [LARGE SCALE GENOMIC DNA]</scope>
    <source>
        <strain evidence="9 12">CSTR1</strain>
    </source>
</reference>
<keyword evidence="7" id="KW-0690">Ribosome biogenesis</keyword>
<dbReference type="KEGG" id="kst:KSMBR1_1203"/>
<sequence>MKLEVVNRQKSYAIDEKRIVKLIKRVLKSENKDASLSIVVTDNKEIRRLNKAFLGHDYATDVLSFIYDASENHVAGEIIVSAEMAYKVAKEHCHDAEGEIALYLIHGLLHLIGYNDKKKGDAKVMHRREKELLSKLGYNISVPD</sequence>
<dbReference type="Pfam" id="PF02130">
    <property type="entry name" value="YbeY"/>
    <property type="match status" value="1"/>
</dbReference>
<dbReference type="EMBL" id="CP049055">
    <property type="protein sequence ID" value="QII10537.1"/>
    <property type="molecule type" value="Genomic_DNA"/>
</dbReference>
<evidence type="ECO:0000313" key="12">
    <source>
        <dbReference type="Proteomes" id="UP000501926"/>
    </source>
</evidence>
<feature type="binding site" evidence="7">
    <location>
        <position position="110"/>
    </location>
    <ligand>
        <name>Zn(2+)</name>
        <dbReference type="ChEBI" id="CHEBI:29105"/>
        <note>catalytic</note>
    </ligand>
</feature>
<keyword evidence="11" id="KW-1185">Reference proteome</keyword>
<feature type="binding site" evidence="7">
    <location>
        <position position="116"/>
    </location>
    <ligand>
        <name>Zn(2+)</name>
        <dbReference type="ChEBI" id="CHEBI:29105"/>
        <note>catalytic</note>
    </ligand>
</feature>
<evidence type="ECO:0000256" key="7">
    <source>
        <dbReference type="HAMAP-Rule" id="MF_00009"/>
    </source>
</evidence>
<keyword evidence="5 7" id="KW-0378">Hydrolase</keyword>
<keyword evidence="3 7" id="KW-0479">Metal-binding</keyword>